<evidence type="ECO:0000256" key="1">
    <source>
        <dbReference type="SAM" id="MobiDB-lite"/>
    </source>
</evidence>
<sequence>MPSSWIQDIYLRLSKSENAIATHIVQLDQIQDLLRQNQELQSALDIATSTIAELEVRSQKVDPTSSTPTSSNSPSSSQRADDGPSGSKWADLAATPPPAISPKPARAKAPPTTITTVVEDYNGWFILFDLVNNSWEPQGLDAKRGWSRRRALKH</sequence>
<dbReference type="Proteomes" id="UP000014254">
    <property type="component" value="Unassembled WGS sequence"/>
</dbReference>
<dbReference type="VEuPathDB" id="FungiDB:HMPREF1544_07093"/>
<evidence type="ECO:0000313" key="2">
    <source>
        <dbReference type="EMBL" id="EPB86105.1"/>
    </source>
</evidence>
<feature type="compositionally biased region" description="Low complexity" evidence="1">
    <location>
        <begin position="102"/>
        <end position="111"/>
    </location>
</feature>
<feature type="compositionally biased region" description="Low complexity" evidence="1">
    <location>
        <begin position="63"/>
        <end position="77"/>
    </location>
</feature>
<dbReference type="AlphaFoldDB" id="S2K1R0"/>
<proteinExistence type="predicted"/>
<accession>S2K1R0</accession>
<organism evidence="2 3">
    <name type="scientific">Mucor circinelloides f. circinelloides (strain 1006PhL)</name>
    <name type="common">Mucormycosis agent</name>
    <name type="synonym">Calyptromyces circinelloides</name>
    <dbReference type="NCBI Taxonomy" id="1220926"/>
    <lineage>
        <taxon>Eukaryota</taxon>
        <taxon>Fungi</taxon>
        <taxon>Fungi incertae sedis</taxon>
        <taxon>Mucoromycota</taxon>
        <taxon>Mucoromycotina</taxon>
        <taxon>Mucoromycetes</taxon>
        <taxon>Mucorales</taxon>
        <taxon>Mucorineae</taxon>
        <taxon>Mucoraceae</taxon>
        <taxon>Mucor</taxon>
    </lineage>
</organism>
<gene>
    <name evidence="2" type="ORF">HMPREF1544_07093</name>
</gene>
<name>S2K1R0_MUCC1</name>
<reference evidence="3" key="1">
    <citation type="submission" date="2013-05" db="EMBL/GenBank/DDBJ databases">
        <title>The Genome sequence of Mucor circinelloides f. circinelloides 1006PhL.</title>
        <authorList>
            <consortium name="The Broad Institute Genomics Platform"/>
            <person name="Cuomo C."/>
            <person name="Earl A."/>
            <person name="Findley K."/>
            <person name="Lee S.C."/>
            <person name="Walker B."/>
            <person name="Young S."/>
            <person name="Zeng Q."/>
            <person name="Gargeya S."/>
            <person name="Fitzgerald M."/>
            <person name="Haas B."/>
            <person name="Abouelleil A."/>
            <person name="Allen A.W."/>
            <person name="Alvarado L."/>
            <person name="Arachchi H.M."/>
            <person name="Berlin A.M."/>
            <person name="Chapman S.B."/>
            <person name="Gainer-Dewar J."/>
            <person name="Goldberg J."/>
            <person name="Griggs A."/>
            <person name="Gujja S."/>
            <person name="Hansen M."/>
            <person name="Howarth C."/>
            <person name="Imamovic A."/>
            <person name="Ireland A."/>
            <person name="Larimer J."/>
            <person name="McCowan C."/>
            <person name="Murphy C."/>
            <person name="Pearson M."/>
            <person name="Poon T.W."/>
            <person name="Priest M."/>
            <person name="Roberts A."/>
            <person name="Saif S."/>
            <person name="Shea T."/>
            <person name="Sisk P."/>
            <person name="Sykes S."/>
            <person name="Wortman J."/>
            <person name="Nusbaum C."/>
            <person name="Birren B."/>
        </authorList>
    </citation>
    <scope>NUCLEOTIDE SEQUENCE [LARGE SCALE GENOMIC DNA]</scope>
    <source>
        <strain evidence="3">1006PhL</strain>
    </source>
</reference>
<dbReference type="STRING" id="1220926.S2K1R0"/>
<evidence type="ECO:0000313" key="3">
    <source>
        <dbReference type="Proteomes" id="UP000014254"/>
    </source>
</evidence>
<feature type="region of interest" description="Disordered" evidence="1">
    <location>
        <begin position="55"/>
        <end position="111"/>
    </location>
</feature>
<protein>
    <submittedName>
        <fullName evidence="2">Uncharacterized protein</fullName>
    </submittedName>
</protein>
<dbReference type="InParanoid" id="S2K1R0"/>
<keyword evidence="3" id="KW-1185">Reference proteome</keyword>
<dbReference type="EMBL" id="KE123996">
    <property type="protein sequence ID" value="EPB86105.1"/>
    <property type="molecule type" value="Genomic_DNA"/>
</dbReference>